<dbReference type="AlphaFoldDB" id="A0A2K3E197"/>
<organism evidence="4 5">
    <name type="scientific">Chlamydomonas reinhardtii</name>
    <name type="common">Chlamydomonas smithii</name>
    <dbReference type="NCBI Taxonomy" id="3055"/>
    <lineage>
        <taxon>Eukaryota</taxon>
        <taxon>Viridiplantae</taxon>
        <taxon>Chlorophyta</taxon>
        <taxon>core chlorophytes</taxon>
        <taxon>Chlorophyceae</taxon>
        <taxon>CS clade</taxon>
        <taxon>Chlamydomonadales</taxon>
        <taxon>Chlamydomonadaceae</taxon>
        <taxon>Chlamydomonas</taxon>
    </lineage>
</organism>
<dbReference type="PANTHER" id="PTHR15092:SF47">
    <property type="entry name" value="POLY(A)-SPECIFIC EXORIBONUCLEASE PARN"/>
    <property type="match status" value="1"/>
</dbReference>
<evidence type="ECO:0000313" key="4">
    <source>
        <dbReference type="EMBL" id="PNW86527.1"/>
    </source>
</evidence>
<feature type="compositionally biased region" description="Polar residues" evidence="3">
    <location>
        <begin position="347"/>
        <end position="360"/>
    </location>
</feature>
<dbReference type="KEGG" id="cre:CHLRE_02g090276v5"/>
<feature type="region of interest" description="Disordered" evidence="3">
    <location>
        <begin position="1"/>
        <end position="97"/>
    </location>
</feature>
<reference evidence="4 5" key="1">
    <citation type="journal article" date="2007" name="Science">
        <title>The Chlamydomonas genome reveals the evolution of key animal and plant functions.</title>
        <authorList>
            <person name="Merchant S.S."/>
            <person name="Prochnik S.E."/>
            <person name="Vallon O."/>
            <person name="Harris E.H."/>
            <person name="Karpowicz S.J."/>
            <person name="Witman G.B."/>
            <person name="Terry A."/>
            <person name="Salamov A."/>
            <person name="Fritz-Laylin L.K."/>
            <person name="Marechal-Drouard L."/>
            <person name="Marshall W.F."/>
            <person name="Qu L.H."/>
            <person name="Nelson D.R."/>
            <person name="Sanderfoot A.A."/>
            <person name="Spalding M.H."/>
            <person name="Kapitonov V.V."/>
            <person name="Ren Q."/>
            <person name="Ferris P."/>
            <person name="Lindquist E."/>
            <person name="Shapiro H."/>
            <person name="Lucas S.M."/>
            <person name="Grimwood J."/>
            <person name="Schmutz J."/>
            <person name="Cardol P."/>
            <person name="Cerutti H."/>
            <person name="Chanfreau G."/>
            <person name="Chen C.L."/>
            <person name="Cognat V."/>
            <person name="Croft M.T."/>
            <person name="Dent R."/>
            <person name="Dutcher S."/>
            <person name="Fernandez E."/>
            <person name="Fukuzawa H."/>
            <person name="Gonzalez-Ballester D."/>
            <person name="Gonzalez-Halphen D."/>
            <person name="Hallmann A."/>
            <person name="Hanikenne M."/>
            <person name="Hippler M."/>
            <person name="Inwood W."/>
            <person name="Jabbari K."/>
            <person name="Kalanon M."/>
            <person name="Kuras R."/>
            <person name="Lefebvre P.A."/>
            <person name="Lemaire S.D."/>
            <person name="Lobanov A.V."/>
            <person name="Lohr M."/>
            <person name="Manuell A."/>
            <person name="Meier I."/>
            <person name="Mets L."/>
            <person name="Mittag M."/>
            <person name="Mittelmeier T."/>
            <person name="Moroney J.V."/>
            <person name="Moseley J."/>
            <person name="Napoli C."/>
            <person name="Nedelcu A.M."/>
            <person name="Niyogi K."/>
            <person name="Novoselov S.V."/>
            <person name="Paulsen I.T."/>
            <person name="Pazour G."/>
            <person name="Purton S."/>
            <person name="Ral J.P."/>
            <person name="Riano-Pachon D.M."/>
            <person name="Riekhof W."/>
            <person name="Rymarquis L."/>
            <person name="Schroda M."/>
            <person name="Stern D."/>
            <person name="Umen J."/>
            <person name="Willows R."/>
            <person name="Wilson N."/>
            <person name="Zimmer S.L."/>
            <person name="Allmer J."/>
            <person name="Balk J."/>
            <person name="Bisova K."/>
            <person name="Chen C.J."/>
            <person name="Elias M."/>
            <person name="Gendler K."/>
            <person name="Hauser C."/>
            <person name="Lamb M.R."/>
            <person name="Ledford H."/>
            <person name="Long J.C."/>
            <person name="Minagawa J."/>
            <person name="Page M.D."/>
            <person name="Pan J."/>
            <person name="Pootakham W."/>
            <person name="Roje S."/>
            <person name="Rose A."/>
            <person name="Stahlberg E."/>
            <person name="Terauchi A.M."/>
            <person name="Yang P."/>
            <person name="Ball S."/>
            <person name="Bowler C."/>
            <person name="Dieckmann C.L."/>
            <person name="Gladyshev V.N."/>
            <person name="Green P."/>
            <person name="Jorgensen R."/>
            <person name="Mayfield S."/>
            <person name="Mueller-Roeber B."/>
            <person name="Rajamani S."/>
            <person name="Sayre R.T."/>
            <person name="Brokstein P."/>
            <person name="Dubchak I."/>
            <person name="Goodstein D."/>
            <person name="Hornick L."/>
            <person name="Huang Y.W."/>
            <person name="Jhaveri J."/>
            <person name="Luo Y."/>
            <person name="Martinez D."/>
            <person name="Ngau W.C."/>
            <person name="Otillar B."/>
            <person name="Poliakov A."/>
            <person name="Porter A."/>
            <person name="Szajkowski L."/>
            <person name="Werner G."/>
            <person name="Zhou K."/>
            <person name="Grigoriev I.V."/>
            <person name="Rokhsar D.S."/>
            <person name="Grossman A.R."/>
        </authorList>
    </citation>
    <scope>NUCLEOTIDE SEQUENCE [LARGE SCALE GENOMIC DNA]</scope>
    <source>
        <strain evidence="5">CC-503</strain>
    </source>
</reference>
<dbReference type="ExpressionAtlas" id="A0A2K3E197">
    <property type="expression patterns" value="baseline"/>
</dbReference>
<dbReference type="Proteomes" id="UP000006906">
    <property type="component" value="Chromosome 2"/>
</dbReference>
<evidence type="ECO:0000256" key="1">
    <source>
        <dbReference type="ARBA" id="ARBA00008372"/>
    </source>
</evidence>
<name>A0A2K3E197_CHLRE</name>
<feature type="compositionally biased region" description="Gly residues" evidence="3">
    <location>
        <begin position="436"/>
        <end position="450"/>
    </location>
</feature>
<dbReference type="Pfam" id="PF04857">
    <property type="entry name" value="CAF1"/>
    <property type="match status" value="1"/>
</dbReference>
<feature type="region of interest" description="Disordered" evidence="3">
    <location>
        <begin position="342"/>
        <end position="386"/>
    </location>
</feature>
<feature type="region of interest" description="Disordered" evidence="3">
    <location>
        <begin position="550"/>
        <end position="573"/>
    </location>
</feature>
<dbReference type="RefSeq" id="XP_042927042.1">
    <property type="nucleotide sequence ID" value="XM_043059408.1"/>
</dbReference>
<feature type="region of interest" description="Disordered" evidence="3">
    <location>
        <begin position="433"/>
        <end position="453"/>
    </location>
</feature>
<keyword evidence="2" id="KW-0175">Coiled coil</keyword>
<feature type="compositionally biased region" description="Pro residues" evidence="3">
    <location>
        <begin position="82"/>
        <end position="95"/>
    </location>
</feature>
<evidence type="ECO:0000313" key="5">
    <source>
        <dbReference type="Proteomes" id="UP000006906"/>
    </source>
</evidence>
<feature type="region of interest" description="Disordered" evidence="3">
    <location>
        <begin position="639"/>
        <end position="680"/>
    </location>
</feature>
<comment type="similarity">
    <text evidence="1">Belongs to the CAF1 family.</text>
</comment>
<dbReference type="EMBL" id="CM008963">
    <property type="protein sequence ID" value="PNW86527.1"/>
    <property type="molecule type" value="Genomic_DNA"/>
</dbReference>
<dbReference type="GO" id="GO:0000175">
    <property type="term" value="F:3'-5'-RNA exonuclease activity"/>
    <property type="evidence" value="ECO:0000318"/>
    <property type="project" value="GO_Central"/>
</dbReference>
<protein>
    <submittedName>
        <fullName evidence="4">Uncharacterized protein</fullName>
    </submittedName>
</protein>
<dbReference type="InterPro" id="IPR006941">
    <property type="entry name" value="RNase_CAF1"/>
</dbReference>
<feature type="compositionally biased region" description="Gly residues" evidence="3">
    <location>
        <begin position="639"/>
        <end position="666"/>
    </location>
</feature>
<keyword evidence="5" id="KW-1185">Reference proteome</keyword>
<dbReference type="GO" id="GO:0003723">
    <property type="term" value="F:RNA binding"/>
    <property type="evidence" value="ECO:0000318"/>
    <property type="project" value="GO_Central"/>
</dbReference>
<dbReference type="InParanoid" id="A0A2K3E197"/>
<evidence type="ECO:0000256" key="2">
    <source>
        <dbReference type="SAM" id="Coils"/>
    </source>
</evidence>
<proteinExistence type="inferred from homology"/>
<dbReference type="Gene3D" id="3.30.420.10">
    <property type="entry name" value="Ribonuclease H-like superfamily/Ribonuclease H"/>
    <property type="match status" value="1"/>
</dbReference>
<feature type="coiled-coil region" evidence="2">
    <location>
        <begin position="597"/>
        <end position="629"/>
    </location>
</feature>
<dbReference type="Gramene" id="PNW86527">
    <property type="protein sequence ID" value="PNW86527"/>
    <property type="gene ID" value="CHLRE_02g090276v5"/>
</dbReference>
<dbReference type="InterPro" id="IPR036397">
    <property type="entry name" value="RNaseH_sf"/>
</dbReference>
<gene>
    <name evidence="4" type="ORF">CHLRE_02g090276v5</name>
</gene>
<feature type="compositionally biased region" description="Low complexity" evidence="3">
    <location>
        <begin position="63"/>
        <end position="81"/>
    </location>
</feature>
<dbReference type="SUPFAM" id="SSF53098">
    <property type="entry name" value="Ribonuclease H-like"/>
    <property type="match status" value="1"/>
</dbReference>
<dbReference type="PANTHER" id="PTHR15092">
    <property type="entry name" value="POLY A -SPECIFIC RIBONUCLEASE/TARGET OF EGR1, MEMBER 1"/>
    <property type="match status" value="1"/>
</dbReference>
<dbReference type="InterPro" id="IPR012337">
    <property type="entry name" value="RNaseH-like_sf"/>
</dbReference>
<dbReference type="InterPro" id="IPR051181">
    <property type="entry name" value="CAF1_poly(A)_ribonucleases"/>
</dbReference>
<dbReference type="OrthoDB" id="1432093at2759"/>
<evidence type="ECO:0000256" key="3">
    <source>
        <dbReference type="SAM" id="MobiDB-lite"/>
    </source>
</evidence>
<dbReference type="GeneID" id="5727468"/>
<sequence>MQLQSRPKCRGGQTESPAWPGSLRRASLCAGRRFQGRSSPAPSPSPSQPELAAPTLSRVTVRSSLAEAADAASRHAATTTTPSPPNSQPASPAEPPETVTRHNFAAALPVIRAAIRDATFVAIDAEFTGLSPEGNGGEELLDDYEERYRRIANAASSFVIGQFGISAFKWVPPTSSSGSRGGGGGGVGHWEARTFNVYVFPRPLDGLGLDRRFMCQASSLTYLAEQGFDFNKMIRDGVGYLPLSYRDAKAAGLAEQADNQARSSELKGEEEEVLAEETRRVVREWLMGGEAELQVKLPPTRRLRTLQRLLVQQEFQLPSAGWQPFSLEEFYPLGPTAAAAAAAAAPSQPQGISSVGSSSALDGEEDGPGGGGSSSGDDEDGVCMLPAASGSGSGGAFVQLSRPELVSRALAAARKRWVGWTVMTYAEYAASRRQKSGGGNGSGAGGGAAGAGAKADAGRASPRLIGGQRAAAAVAGGVTAAAAPGGSVGGVEATGGAAAAATGRAAEAVGASEGAAAGTSAAGAGKAVGGLDSERKRLKAFTRRVAAVSAGLPPAPPTAPAAPEDGVEKQEAEAAGVAAAVAAAAASESGSASSATVADAAAAAQAAAKQAAEAEAEAARQAAEKLYSLARAAEKLRGGLGAGAGQDGSGSSSGGGSSSSSGGSGAALGLQRPGRPGRKL</sequence>
<accession>A0A2K3E197</accession>
<dbReference type="STRING" id="3055.A0A2K3E197"/>